<comment type="caution">
    <text evidence="4">The sequence shown here is derived from an EMBL/GenBank/DDBJ whole genome shotgun (WGS) entry which is preliminary data.</text>
</comment>
<evidence type="ECO:0000313" key="4">
    <source>
        <dbReference type="EMBL" id="KAA8492021.1"/>
    </source>
</evidence>
<gene>
    <name evidence="3" type="ORF">FVE85_1212</name>
    <name evidence="4" type="ORF">FVE85_8503</name>
    <name evidence="2" type="ORF">FVE85_8531</name>
</gene>
<evidence type="ECO:0000313" key="5">
    <source>
        <dbReference type="Proteomes" id="UP000324585"/>
    </source>
</evidence>
<keyword evidence="5" id="KW-1185">Reference proteome</keyword>
<reference evidence="4" key="2">
    <citation type="submission" date="2019-09" db="EMBL/GenBank/DDBJ databases">
        <title>Expansion of phycobilisome linker gene families in mesophilic red algae.</title>
        <authorList>
            <person name="Lee J."/>
        </authorList>
    </citation>
    <scope>NUCLEOTIDE SEQUENCE [LARGE SCALE GENOMIC DNA]</scope>
    <source>
        <strain evidence="4">CCMP 1328</strain>
        <tissue evidence="4">Unicellular</tissue>
    </source>
</reference>
<protein>
    <submittedName>
        <fullName evidence="4">Uncharacterized protein</fullName>
    </submittedName>
</protein>
<organism evidence="4 5">
    <name type="scientific">Porphyridium purpureum</name>
    <name type="common">Red alga</name>
    <name type="synonym">Porphyridium cruentum</name>
    <dbReference type="NCBI Taxonomy" id="35688"/>
    <lineage>
        <taxon>Eukaryota</taxon>
        <taxon>Rhodophyta</taxon>
        <taxon>Bangiophyceae</taxon>
        <taxon>Porphyridiales</taxon>
        <taxon>Porphyridiaceae</taxon>
        <taxon>Porphyridium</taxon>
    </lineage>
</organism>
<accession>A0A5J4YKL4</accession>
<name>A0A5J4YKL4_PORPP</name>
<feature type="coiled-coil region" evidence="1">
    <location>
        <begin position="46"/>
        <end position="73"/>
    </location>
</feature>
<dbReference type="EMBL" id="VRMN01000035">
    <property type="protein sequence ID" value="KAA8490292.1"/>
    <property type="molecule type" value="Genomic_DNA"/>
</dbReference>
<proteinExistence type="predicted"/>
<dbReference type="Proteomes" id="UP000324585">
    <property type="component" value="Unassembled WGS sequence"/>
</dbReference>
<keyword evidence="1" id="KW-0175">Coiled coil</keyword>
<dbReference type="EMBL" id="VRMN01000011">
    <property type="protein sequence ID" value="KAA8492021.1"/>
    <property type="molecule type" value="Genomic_DNA"/>
</dbReference>
<dbReference type="AlphaFoldDB" id="A0A5J4YKL4"/>
<evidence type="ECO:0000313" key="3">
    <source>
        <dbReference type="EMBL" id="KAA8490423.1"/>
    </source>
</evidence>
<dbReference type="EMBL" id="VRMN01000028">
    <property type="protein sequence ID" value="KAA8490423.1"/>
    <property type="molecule type" value="Genomic_DNA"/>
</dbReference>
<evidence type="ECO:0000256" key="1">
    <source>
        <dbReference type="SAM" id="Coils"/>
    </source>
</evidence>
<reference evidence="5" key="1">
    <citation type="journal article" date="2019" name="Nat. Commun.">
        <title>Expansion of phycobilisome linker gene families in mesophilic red algae.</title>
        <authorList>
            <person name="Lee J."/>
            <person name="Kim D."/>
            <person name="Bhattacharya D."/>
            <person name="Yoon H.S."/>
        </authorList>
    </citation>
    <scope>NUCLEOTIDE SEQUENCE [LARGE SCALE GENOMIC DNA]</scope>
    <source>
        <strain evidence="5">CCMP 1328</strain>
    </source>
</reference>
<evidence type="ECO:0000313" key="2">
    <source>
        <dbReference type="EMBL" id="KAA8490292.1"/>
    </source>
</evidence>
<sequence length="318" mass="36949">MSDSEEVDRLRTQLALALSSNIIAQNTTELKAREYALYSMITESKLMSVEKEIQGLRRDIDEIIRMLRERERDRIADPIAVREPRSGENIQGAGFNTDVIWMRTSMINAQRNLSEFLSRINCRYMACQNSHVVPELVMVDWPVQHSDGWPAKIERIDDLQYPIPEHVLLEHPAFGVRQKSKIQRISRVYVHFQGQALTSDLLKFHPHPDASTVWSNLLSYILVCWNVTGSRRYPWENFSWVTKEKIRGVFECYESTYGSACLRFCHLYGFDEVDTDPPIACSRACTQGCLRRRGRTLHDFATDCKRMHDTLIRMKCSL</sequence>